<feature type="signal peptide" evidence="1">
    <location>
        <begin position="1"/>
        <end position="25"/>
    </location>
</feature>
<proteinExistence type="predicted"/>
<keyword evidence="4" id="KW-1185">Reference proteome</keyword>
<accession>M7D652</accession>
<dbReference type="eggNOG" id="ENOG503375M">
    <property type="taxonomic scope" value="Bacteria"/>
</dbReference>
<gene>
    <name evidence="3" type="ORF">MSNKSG1_10053</name>
</gene>
<feature type="chain" id="PRO_5004081014" evidence="1">
    <location>
        <begin position="26"/>
        <end position="210"/>
    </location>
</feature>
<dbReference type="Pfam" id="PF07589">
    <property type="entry name" value="PEP-CTERM"/>
    <property type="match status" value="1"/>
</dbReference>
<protein>
    <submittedName>
        <fullName evidence="3">Response regulator receiver domain-containing protein (CheY-like)</fullName>
    </submittedName>
</protein>
<sequence>MSLITRIAALGALGFSLAVATPASANLIVNGGFESPEVAAGSWQYFSSADVDGWNGDNIEIWNDLNGVTAYEGDQFAELNAHPYSGSTFGIYQSFATTADQTYNLSFAYRARQSNDESFNVSVTSPNVIGGPLESWLMDDHVVGEWKVFSTTFVALSELTTLTFSTTNASTIGNFLDAVDVSVPVPEPGTLGLLGLGVLGLGMARRRQSA</sequence>
<dbReference type="Gene3D" id="2.60.120.260">
    <property type="entry name" value="Galactose-binding domain-like"/>
    <property type="match status" value="1"/>
</dbReference>
<dbReference type="STRING" id="1288826.MSNKSG1_10053"/>
<dbReference type="InterPro" id="IPR013424">
    <property type="entry name" value="Ice-binding_C"/>
</dbReference>
<comment type="caution">
    <text evidence="3">The sequence shown here is derived from an EMBL/GenBank/DDBJ whole genome shotgun (WGS) entry which is preliminary data.</text>
</comment>
<dbReference type="PATRIC" id="fig|1288826.3.peg.1982"/>
<evidence type="ECO:0000313" key="4">
    <source>
        <dbReference type="Proteomes" id="UP000011960"/>
    </source>
</evidence>
<evidence type="ECO:0000256" key="1">
    <source>
        <dbReference type="SAM" id="SignalP"/>
    </source>
</evidence>
<dbReference type="NCBIfam" id="TIGR02595">
    <property type="entry name" value="PEP_CTERM"/>
    <property type="match status" value="1"/>
</dbReference>
<dbReference type="OrthoDB" id="5761316at2"/>
<dbReference type="AlphaFoldDB" id="M7D652"/>
<feature type="domain" description="Ice-binding protein C-terminal" evidence="2">
    <location>
        <begin position="184"/>
        <end position="206"/>
    </location>
</feature>
<reference evidence="3 4" key="1">
    <citation type="journal article" date="2013" name="Genome Announc.">
        <title>Genome Sequence of Hydrothermal Arsenic-Respiring Bacterium Marinobacter santoriniensis NKSG1T.</title>
        <authorList>
            <person name="Handley K.M."/>
            <person name="Upton M."/>
            <person name="Beatson S.A."/>
            <person name="Hery M."/>
            <person name="Lloyd J.R."/>
        </authorList>
    </citation>
    <scope>NUCLEOTIDE SEQUENCE [LARGE SCALE GENOMIC DNA]</scope>
    <source>
        <strain evidence="3 4">NKSG1</strain>
    </source>
</reference>
<keyword evidence="1" id="KW-0732">Signal</keyword>
<organism evidence="3 4">
    <name type="scientific">Marinobacter santoriniensis NKSG1</name>
    <dbReference type="NCBI Taxonomy" id="1288826"/>
    <lineage>
        <taxon>Bacteria</taxon>
        <taxon>Pseudomonadati</taxon>
        <taxon>Pseudomonadota</taxon>
        <taxon>Gammaproteobacteria</taxon>
        <taxon>Pseudomonadales</taxon>
        <taxon>Marinobacteraceae</taxon>
        <taxon>Marinobacter</taxon>
    </lineage>
</organism>
<dbReference type="Proteomes" id="UP000011960">
    <property type="component" value="Unassembled WGS sequence"/>
</dbReference>
<name>M7D652_9GAMM</name>
<dbReference type="EMBL" id="APAT01000015">
    <property type="protein sequence ID" value="EMP56208.1"/>
    <property type="molecule type" value="Genomic_DNA"/>
</dbReference>
<evidence type="ECO:0000313" key="3">
    <source>
        <dbReference type="EMBL" id="EMP56208.1"/>
    </source>
</evidence>
<evidence type="ECO:0000259" key="2">
    <source>
        <dbReference type="Pfam" id="PF07589"/>
    </source>
</evidence>
<dbReference type="RefSeq" id="WP_008939153.1">
    <property type="nucleotide sequence ID" value="NZ_APAT01000015.1"/>
</dbReference>